<sequence>MAIESDLDFIAHSFVRSPEDVLNIQNILDSYHSHIQNHIEDRKPAGNRQSR</sequence>
<organism evidence="1">
    <name type="scientific">gut metagenome</name>
    <dbReference type="NCBI Taxonomy" id="749906"/>
    <lineage>
        <taxon>unclassified sequences</taxon>
        <taxon>metagenomes</taxon>
        <taxon>organismal metagenomes</taxon>
    </lineage>
</organism>
<keyword evidence="1" id="KW-0808">Transferase</keyword>
<dbReference type="GO" id="GO:0016301">
    <property type="term" value="F:kinase activity"/>
    <property type="evidence" value="ECO:0007669"/>
    <property type="project" value="UniProtKB-KW"/>
</dbReference>
<dbReference type="EC" id="2.7.1.40" evidence="1"/>
<dbReference type="GO" id="GO:0004743">
    <property type="term" value="F:pyruvate kinase activity"/>
    <property type="evidence" value="ECO:0007669"/>
    <property type="project" value="UniProtKB-EC"/>
</dbReference>
<keyword evidence="1" id="KW-0670">Pyruvate</keyword>
<evidence type="ECO:0000313" key="1">
    <source>
        <dbReference type="EMBL" id="EJW96948.1"/>
    </source>
</evidence>
<gene>
    <name evidence="1" type="ORF">EVA_14944</name>
</gene>
<protein>
    <submittedName>
        <fullName evidence="1">Protein containing Pyruvate kinase, barrel domain protein</fullName>
        <ecNumber evidence="1">2.7.1.40</ecNumber>
    </submittedName>
</protein>
<dbReference type="InterPro" id="IPR015813">
    <property type="entry name" value="Pyrv/PenolPyrv_kinase-like_dom"/>
</dbReference>
<reference evidence="1" key="1">
    <citation type="journal article" date="2012" name="PLoS ONE">
        <title>Gene sets for utilization of primary and secondary nutrition supplies in the distal gut of endangered iberian lynx.</title>
        <authorList>
            <person name="Alcaide M."/>
            <person name="Messina E."/>
            <person name="Richter M."/>
            <person name="Bargiela R."/>
            <person name="Peplies J."/>
            <person name="Huws S.A."/>
            <person name="Newbold C.J."/>
            <person name="Golyshin P.N."/>
            <person name="Simon M.A."/>
            <person name="Lopez G."/>
            <person name="Yakimov M.M."/>
            <person name="Ferrer M."/>
        </authorList>
    </citation>
    <scope>NUCLEOTIDE SEQUENCE</scope>
</reference>
<proteinExistence type="predicted"/>
<dbReference type="Gene3D" id="3.20.20.60">
    <property type="entry name" value="Phosphoenolpyruvate-binding domains"/>
    <property type="match status" value="1"/>
</dbReference>
<dbReference type="InterPro" id="IPR040442">
    <property type="entry name" value="Pyrv_kinase-like_dom_sf"/>
</dbReference>
<dbReference type="SUPFAM" id="SSF51621">
    <property type="entry name" value="Phosphoenolpyruvate/pyruvate domain"/>
    <property type="match status" value="1"/>
</dbReference>
<accession>J9FR25</accession>
<dbReference type="EMBL" id="AMCI01005019">
    <property type="protein sequence ID" value="EJW96948.1"/>
    <property type="molecule type" value="Genomic_DNA"/>
</dbReference>
<dbReference type="AlphaFoldDB" id="J9FR25"/>
<comment type="caution">
    <text evidence="1">The sequence shown here is derived from an EMBL/GenBank/DDBJ whole genome shotgun (WGS) entry which is preliminary data.</text>
</comment>
<name>J9FR25_9ZZZZ</name>
<keyword evidence="1" id="KW-0418">Kinase</keyword>